<dbReference type="PANTHER" id="PTHR43304">
    <property type="entry name" value="PHYTOCHROME-LIKE PROTEIN CPH1"/>
    <property type="match status" value="1"/>
</dbReference>
<evidence type="ECO:0000256" key="3">
    <source>
        <dbReference type="ARBA" id="ARBA00022553"/>
    </source>
</evidence>
<comment type="catalytic activity">
    <reaction evidence="1">
        <text>ATP + protein L-histidine = ADP + protein N-phospho-L-histidine.</text>
        <dbReference type="EC" id="2.7.13.3"/>
    </reaction>
</comment>
<dbReference type="InterPro" id="IPR000014">
    <property type="entry name" value="PAS"/>
</dbReference>
<evidence type="ECO:0000256" key="2">
    <source>
        <dbReference type="ARBA" id="ARBA00012438"/>
    </source>
</evidence>
<dbReference type="InterPro" id="IPR001610">
    <property type="entry name" value="PAC"/>
</dbReference>
<evidence type="ECO:0000259" key="7">
    <source>
        <dbReference type="PROSITE" id="PS50113"/>
    </source>
</evidence>
<evidence type="ECO:0000256" key="1">
    <source>
        <dbReference type="ARBA" id="ARBA00000085"/>
    </source>
</evidence>
<dbReference type="SUPFAM" id="SSF55785">
    <property type="entry name" value="PYP-like sensor domain (PAS domain)"/>
    <property type="match status" value="2"/>
</dbReference>
<dbReference type="PROSITE" id="PS50113">
    <property type="entry name" value="PAC"/>
    <property type="match status" value="1"/>
</dbReference>
<dbReference type="InterPro" id="IPR013655">
    <property type="entry name" value="PAS_fold_3"/>
</dbReference>
<evidence type="ECO:0000259" key="6">
    <source>
        <dbReference type="PROSITE" id="PS50112"/>
    </source>
</evidence>
<dbReference type="Pfam" id="PF08447">
    <property type="entry name" value="PAS_3"/>
    <property type="match status" value="1"/>
</dbReference>
<sequence>MATIRPLEGTAKDSAAPLRTNSEEQYRTLIQNLPQAVFETDRDGRWSFLNESWRQLSGFGLDECIGTSYLSYVHPQDRARCKQVFAKLQRSEVSHCTEAFRFLIKNGSYLWMEVHAAPLRHPGCGFGGIVGTLINITDRVSEEELLLADQRTLTAMLNDLPGMVYRCRNNPDWTMEYVSGSSYELTGYYPQDIVNNRKLSYGSMIHPDDKQVVWNEVQNGVREDRRFELEYRIVTATGKEKWVWERGKGIFSNNDELLGLEGFIT</sequence>
<dbReference type="GO" id="GO:0004673">
    <property type="term" value="F:protein histidine kinase activity"/>
    <property type="evidence" value="ECO:0007669"/>
    <property type="project" value="UniProtKB-EC"/>
</dbReference>
<dbReference type="InterPro" id="IPR000700">
    <property type="entry name" value="PAS-assoc_C"/>
</dbReference>
<gene>
    <name evidence="8" type="ORF">S01H1_39892</name>
</gene>
<feature type="domain" description="PAS" evidence="6">
    <location>
        <begin position="149"/>
        <end position="224"/>
    </location>
</feature>
<dbReference type="GO" id="GO:0006355">
    <property type="term" value="P:regulation of DNA-templated transcription"/>
    <property type="evidence" value="ECO:0007669"/>
    <property type="project" value="InterPro"/>
</dbReference>
<dbReference type="SMART" id="SM00086">
    <property type="entry name" value="PAC"/>
    <property type="match status" value="1"/>
</dbReference>
<dbReference type="CDD" id="cd00130">
    <property type="entry name" value="PAS"/>
    <property type="match status" value="2"/>
</dbReference>
<evidence type="ECO:0000256" key="5">
    <source>
        <dbReference type="ARBA" id="ARBA00022777"/>
    </source>
</evidence>
<dbReference type="Gene3D" id="3.30.450.20">
    <property type="entry name" value="PAS domain"/>
    <property type="match status" value="2"/>
</dbReference>
<dbReference type="InterPro" id="IPR013767">
    <property type="entry name" value="PAS_fold"/>
</dbReference>
<feature type="non-terminal residue" evidence="8">
    <location>
        <position position="265"/>
    </location>
</feature>
<keyword evidence="3" id="KW-0597">Phosphoprotein</keyword>
<dbReference type="NCBIfam" id="TIGR00229">
    <property type="entry name" value="sensory_box"/>
    <property type="match status" value="1"/>
</dbReference>
<dbReference type="PANTHER" id="PTHR43304:SF1">
    <property type="entry name" value="PAC DOMAIN-CONTAINING PROTEIN"/>
    <property type="match status" value="1"/>
</dbReference>
<dbReference type="Pfam" id="PF00989">
    <property type="entry name" value="PAS"/>
    <property type="match status" value="1"/>
</dbReference>
<dbReference type="EC" id="2.7.13.3" evidence="2"/>
<organism evidence="8">
    <name type="scientific">marine sediment metagenome</name>
    <dbReference type="NCBI Taxonomy" id="412755"/>
    <lineage>
        <taxon>unclassified sequences</taxon>
        <taxon>metagenomes</taxon>
        <taxon>ecological metagenomes</taxon>
    </lineage>
</organism>
<dbReference type="InterPro" id="IPR035965">
    <property type="entry name" value="PAS-like_dom_sf"/>
</dbReference>
<dbReference type="EMBL" id="BARS01025219">
    <property type="protein sequence ID" value="GAG01716.1"/>
    <property type="molecule type" value="Genomic_DNA"/>
</dbReference>
<protein>
    <recommendedName>
        <fullName evidence="2">histidine kinase</fullName>
        <ecNumber evidence="2">2.7.13.3</ecNumber>
    </recommendedName>
</protein>
<keyword evidence="5" id="KW-0418">Kinase</keyword>
<comment type="caution">
    <text evidence="8">The sequence shown here is derived from an EMBL/GenBank/DDBJ whole genome shotgun (WGS) entry which is preliminary data.</text>
</comment>
<dbReference type="SMART" id="SM00091">
    <property type="entry name" value="PAS"/>
    <property type="match status" value="2"/>
</dbReference>
<proteinExistence type="predicted"/>
<accession>X0VME1</accession>
<dbReference type="AlphaFoldDB" id="X0VME1"/>
<dbReference type="PROSITE" id="PS50112">
    <property type="entry name" value="PAS"/>
    <property type="match status" value="2"/>
</dbReference>
<dbReference type="InterPro" id="IPR052162">
    <property type="entry name" value="Sensor_kinase/Photoreceptor"/>
</dbReference>
<keyword evidence="4" id="KW-0808">Transferase</keyword>
<feature type="domain" description="PAC" evidence="7">
    <location>
        <begin position="96"/>
        <end position="148"/>
    </location>
</feature>
<reference evidence="8" key="1">
    <citation type="journal article" date="2014" name="Front. Microbiol.">
        <title>High frequency of phylogenetically diverse reductive dehalogenase-homologous genes in deep subseafloor sedimentary metagenomes.</title>
        <authorList>
            <person name="Kawai M."/>
            <person name="Futagami T."/>
            <person name="Toyoda A."/>
            <person name="Takaki Y."/>
            <person name="Nishi S."/>
            <person name="Hori S."/>
            <person name="Arai W."/>
            <person name="Tsubouchi T."/>
            <person name="Morono Y."/>
            <person name="Uchiyama I."/>
            <person name="Ito T."/>
            <person name="Fujiyama A."/>
            <person name="Inagaki F."/>
            <person name="Takami H."/>
        </authorList>
    </citation>
    <scope>NUCLEOTIDE SEQUENCE</scope>
    <source>
        <strain evidence="8">Expedition CK06-06</strain>
    </source>
</reference>
<evidence type="ECO:0000313" key="8">
    <source>
        <dbReference type="EMBL" id="GAG01716.1"/>
    </source>
</evidence>
<evidence type="ECO:0000256" key="4">
    <source>
        <dbReference type="ARBA" id="ARBA00022679"/>
    </source>
</evidence>
<feature type="domain" description="PAS" evidence="6">
    <location>
        <begin position="22"/>
        <end position="92"/>
    </location>
</feature>
<name>X0VME1_9ZZZZ</name>